<feature type="region of interest" description="Disordered" evidence="1">
    <location>
        <begin position="136"/>
        <end position="158"/>
    </location>
</feature>
<gene>
    <name evidence="2" type="ORF">PCOR1329_LOCUS18127</name>
</gene>
<evidence type="ECO:0000313" key="3">
    <source>
        <dbReference type="Proteomes" id="UP001189429"/>
    </source>
</evidence>
<sequence>MGRFPPVKQYPEPHVWERWLQERPELGRGGWERREFAKRHRASVVNPDGRGWQQWVTRYELHARTEGGKAWTVIGTFEGNSDMTSEVAHDLREACRSPDGLRCRFLRFLPQGLGPLRITGVPPCASAFTAYPSGRARWPRARGRRSRQRGSATSSPSP</sequence>
<accession>A0ABN9R8X4</accession>
<keyword evidence="3" id="KW-1185">Reference proteome</keyword>
<reference evidence="2" key="1">
    <citation type="submission" date="2023-10" db="EMBL/GenBank/DDBJ databases">
        <authorList>
            <person name="Chen Y."/>
            <person name="Shah S."/>
            <person name="Dougan E. K."/>
            <person name="Thang M."/>
            <person name="Chan C."/>
        </authorList>
    </citation>
    <scope>NUCLEOTIDE SEQUENCE [LARGE SCALE GENOMIC DNA]</scope>
</reference>
<proteinExistence type="predicted"/>
<evidence type="ECO:0000256" key="1">
    <source>
        <dbReference type="SAM" id="MobiDB-lite"/>
    </source>
</evidence>
<evidence type="ECO:0000313" key="2">
    <source>
        <dbReference type="EMBL" id="CAK0814550.1"/>
    </source>
</evidence>
<comment type="caution">
    <text evidence="2">The sequence shown here is derived from an EMBL/GenBank/DDBJ whole genome shotgun (WGS) entry which is preliminary data.</text>
</comment>
<name>A0ABN9R8X4_9DINO</name>
<feature type="compositionally biased region" description="Basic residues" evidence="1">
    <location>
        <begin position="137"/>
        <end position="148"/>
    </location>
</feature>
<feature type="compositionally biased region" description="Low complexity" evidence="1">
    <location>
        <begin position="149"/>
        <end position="158"/>
    </location>
</feature>
<dbReference type="Proteomes" id="UP001189429">
    <property type="component" value="Unassembled WGS sequence"/>
</dbReference>
<dbReference type="Gene3D" id="2.60.120.260">
    <property type="entry name" value="Galactose-binding domain-like"/>
    <property type="match status" value="1"/>
</dbReference>
<protein>
    <submittedName>
        <fullName evidence="2">Uncharacterized protein</fullName>
    </submittedName>
</protein>
<organism evidence="2 3">
    <name type="scientific">Prorocentrum cordatum</name>
    <dbReference type="NCBI Taxonomy" id="2364126"/>
    <lineage>
        <taxon>Eukaryota</taxon>
        <taxon>Sar</taxon>
        <taxon>Alveolata</taxon>
        <taxon>Dinophyceae</taxon>
        <taxon>Prorocentrales</taxon>
        <taxon>Prorocentraceae</taxon>
        <taxon>Prorocentrum</taxon>
    </lineage>
</organism>
<dbReference type="EMBL" id="CAUYUJ010005671">
    <property type="protein sequence ID" value="CAK0814550.1"/>
    <property type="molecule type" value="Genomic_DNA"/>
</dbReference>